<evidence type="ECO:0000313" key="1">
    <source>
        <dbReference type="EMBL" id="SQD78525.1"/>
    </source>
</evidence>
<dbReference type="RefSeq" id="WP_112714682.1">
    <property type="nucleotide sequence ID" value="NZ_LS483250.1"/>
</dbReference>
<dbReference type="AlphaFoldDB" id="A0A330LWQ1"/>
<accession>A0A330LWQ1</accession>
<gene>
    <name evidence="1" type="ORF">MORIYA_2047</name>
</gene>
<keyword evidence="2" id="KW-1185">Reference proteome</keyword>
<proteinExistence type="predicted"/>
<dbReference type="Proteomes" id="UP000250163">
    <property type="component" value="Chromosome MORIYA"/>
</dbReference>
<dbReference type="KEGG" id="mya:MORIYA_2047"/>
<organism evidence="1 2">
    <name type="scientific">Moritella yayanosii</name>
    <dbReference type="NCBI Taxonomy" id="69539"/>
    <lineage>
        <taxon>Bacteria</taxon>
        <taxon>Pseudomonadati</taxon>
        <taxon>Pseudomonadota</taxon>
        <taxon>Gammaproteobacteria</taxon>
        <taxon>Alteromonadales</taxon>
        <taxon>Moritellaceae</taxon>
        <taxon>Moritella</taxon>
    </lineage>
</organism>
<dbReference type="OrthoDB" id="6400314at2"/>
<sequence>MSSTGQDQSIANISLAQLAQPLDAMHIAQLTSFAYGLPPLYFCREYLAQDEKTAIGHCLQRLANGMSNQEFTLEQLTVLLAERDYYDDDEARLRLGPELA</sequence>
<evidence type="ECO:0000313" key="2">
    <source>
        <dbReference type="Proteomes" id="UP000250163"/>
    </source>
</evidence>
<name>A0A330LWQ1_9GAMM</name>
<dbReference type="EMBL" id="LS483250">
    <property type="protein sequence ID" value="SQD78525.1"/>
    <property type="molecule type" value="Genomic_DNA"/>
</dbReference>
<reference evidence="2" key="1">
    <citation type="submission" date="2018-05" db="EMBL/GenBank/DDBJ databases">
        <authorList>
            <person name="Cea G.-C."/>
            <person name="William W."/>
        </authorList>
    </citation>
    <scope>NUCLEOTIDE SEQUENCE [LARGE SCALE GENOMIC DNA]</scope>
    <source>
        <strain evidence="2">DB21MT 5</strain>
    </source>
</reference>
<protein>
    <submittedName>
        <fullName evidence="1">Uncharacterized protein</fullName>
    </submittedName>
</protein>